<dbReference type="InterPro" id="IPR045187">
    <property type="entry name" value="CcO_II"/>
</dbReference>
<dbReference type="EMBL" id="JAGQDD010000004">
    <property type="protein sequence ID" value="MBQ0930446.1"/>
    <property type="molecule type" value="Genomic_DNA"/>
</dbReference>
<name>A0A940YCA0_9BURK</name>
<keyword evidence="4 18" id="KW-0813">Transport</keyword>
<evidence type="ECO:0000256" key="5">
    <source>
        <dbReference type="ARBA" id="ARBA00022617"/>
    </source>
</evidence>
<dbReference type="Pfam" id="PF00116">
    <property type="entry name" value="COX2"/>
    <property type="match status" value="1"/>
</dbReference>
<keyword evidence="26" id="KW-1185">Reference proteome</keyword>
<evidence type="ECO:0000259" key="22">
    <source>
        <dbReference type="PROSITE" id="PS50857"/>
    </source>
</evidence>
<comment type="catalytic activity">
    <reaction evidence="16 19">
        <text>4 Fe(II)-[cytochrome c] + O2 + 8 H(+)(in) = 4 Fe(III)-[cytochrome c] + 2 H2O + 4 H(+)(out)</text>
        <dbReference type="Rhea" id="RHEA:11436"/>
        <dbReference type="Rhea" id="RHEA-COMP:10350"/>
        <dbReference type="Rhea" id="RHEA-COMP:14399"/>
        <dbReference type="ChEBI" id="CHEBI:15377"/>
        <dbReference type="ChEBI" id="CHEBI:15378"/>
        <dbReference type="ChEBI" id="CHEBI:15379"/>
        <dbReference type="ChEBI" id="CHEBI:29033"/>
        <dbReference type="ChEBI" id="CHEBI:29034"/>
        <dbReference type="EC" id="7.1.1.9"/>
    </reaction>
</comment>
<dbReference type="SUPFAM" id="SSF46626">
    <property type="entry name" value="Cytochrome c"/>
    <property type="match status" value="1"/>
</dbReference>
<keyword evidence="9" id="KW-1278">Translocase</keyword>
<dbReference type="PROSITE" id="PS51007">
    <property type="entry name" value="CYTC"/>
    <property type="match status" value="1"/>
</dbReference>
<keyword evidence="6 18" id="KW-0679">Respiratory chain</keyword>
<dbReference type="GO" id="GO:0042773">
    <property type="term" value="P:ATP synthesis coupled electron transport"/>
    <property type="evidence" value="ECO:0007669"/>
    <property type="project" value="TreeGrafter"/>
</dbReference>
<feature type="chain" id="PRO_5037727598" description="Cytochrome c oxidase subunit 2" evidence="21">
    <location>
        <begin position="30"/>
        <end position="382"/>
    </location>
</feature>
<dbReference type="Pfam" id="PF02790">
    <property type="entry name" value="COX2_TM"/>
    <property type="match status" value="1"/>
</dbReference>
<evidence type="ECO:0000256" key="7">
    <source>
        <dbReference type="ARBA" id="ARBA00022692"/>
    </source>
</evidence>
<evidence type="ECO:0000256" key="12">
    <source>
        <dbReference type="ARBA" id="ARBA00023004"/>
    </source>
</evidence>
<dbReference type="PANTHER" id="PTHR22888:SF9">
    <property type="entry name" value="CYTOCHROME C OXIDASE SUBUNIT 2"/>
    <property type="match status" value="1"/>
</dbReference>
<feature type="signal peptide" evidence="21">
    <location>
        <begin position="1"/>
        <end position="29"/>
    </location>
</feature>
<comment type="subcellular location">
    <subcellularLocation>
        <location evidence="18">Cell membrane</location>
        <topology evidence="18">Multi-pass membrane protein</topology>
    </subcellularLocation>
    <subcellularLocation>
        <location evidence="1">Membrane</location>
        <topology evidence="1">Multi-pass membrane protein</topology>
    </subcellularLocation>
    <subcellularLocation>
        <location evidence="2">Periplasm</location>
    </subcellularLocation>
</comment>
<dbReference type="InterPro" id="IPR014222">
    <property type="entry name" value="Cyt_c_oxidase_su2"/>
</dbReference>
<evidence type="ECO:0000259" key="23">
    <source>
        <dbReference type="PROSITE" id="PS50999"/>
    </source>
</evidence>
<comment type="function">
    <text evidence="15 19">Subunits I and II form the functional core of the enzyme complex. Electrons originating in cytochrome c are transferred via heme a and Cu(A) to the binuclear center formed by heme a3 and Cu(B).</text>
</comment>
<evidence type="ECO:0000256" key="9">
    <source>
        <dbReference type="ARBA" id="ARBA00022967"/>
    </source>
</evidence>
<evidence type="ECO:0000256" key="18">
    <source>
        <dbReference type="RuleBase" id="RU000456"/>
    </source>
</evidence>
<dbReference type="InterPro" id="IPR034210">
    <property type="entry name" value="CcO_II_C"/>
</dbReference>
<evidence type="ECO:0000256" key="13">
    <source>
        <dbReference type="ARBA" id="ARBA00023008"/>
    </source>
</evidence>
<evidence type="ECO:0000256" key="6">
    <source>
        <dbReference type="ARBA" id="ARBA00022660"/>
    </source>
</evidence>
<dbReference type="InterPro" id="IPR036257">
    <property type="entry name" value="Cyt_c_oxidase_su2_TM_sf"/>
</dbReference>
<dbReference type="CDD" id="cd13912">
    <property type="entry name" value="CcO_II_C"/>
    <property type="match status" value="1"/>
</dbReference>
<proteinExistence type="inferred from homology"/>
<protein>
    <recommendedName>
        <fullName evidence="19">Cytochrome c oxidase subunit 2</fullName>
        <ecNumber evidence="19">7.1.1.9</ecNumber>
    </recommendedName>
</protein>
<feature type="transmembrane region" description="Helical" evidence="20">
    <location>
        <begin position="94"/>
        <end position="112"/>
    </location>
</feature>
<keyword evidence="13 19" id="KW-0186">Copper</keyword>
<dbReference type="InterPro" id="IPR009056">
    <property type="entry name" value="Cyt_c-like_dom"/>
</dbReference>
<evidence type="ECO:0000256" key="8">
    <source>
        <dbReference type="ARBA" id="ARBA00022723"/>
    </source>
</evidence>
<evidence type="ECO:0000256" key="1">
    <source>
        <dbReference type="ARBA" id="ARBA00004141"/>
    </source>
</evidence>
<evidence type="ECO:0000259" key="24">
    <source>
        <dbReference type="PROSITE" id="PS51007"/>
    </source>
</evidence>
<keyword evidence="11 20" id="KW-1133">Transmembrane helix</keyword>
<evidence type="ECO:0000256" key="17">
    <source>
        <dbReference type="PROSITE-ProRule" id="PRU00433"/>
    </source>
</evidence>
<dbReference type="GO" id="GO:0005886">
    <property type="term" value="C:plasma membrane"/>
    <property type="evidence" value="ECO:0007669"/>
    <property type="project" value="UniProtKB-SubCell"/>
</dbReference>
<dbReference type="Gene3D" id="1.10.760.10">
    <property type="entry name" value="Cytochrome c-like domain"/>
    <property type="match status" value="1"/>
</dbReference>
<dbReference type="NCBIfam" id="TIGR02866">
    <property type="entry name" value="CoxB"/>
    <property type="match status" value="1"/>
</dbReference>
<dbReference type="PANTHER" id="PTHR22888">
    <property type="entry name" value="CYTOCHROME C OXIDASE, SUBUNIT II"/>
    <property type="match status" value="1"/>
</dbReference>
<dbReference type="SUPFAM" id="SSF49503">
    <property type="entry name" value="Cupredoxins"/>
    <property type="match status" value="1"/>
</dbReference>
<keyword evidence="14 20" id="KW-0472">Membrane</keyword>
<keyword evidence="12 17" id="KW-0408">Iron</keyword>
<evidence type="ECO:0000256" key="15">
    <source>
        <dbReference type="ARBA" id="ARBA00024688"/>
    </source>
</evidence>
<evidence type="ECO:0000313" key="25">
    <source>
        <dbReference type="EMBL" id="MBQ0930446.1"/>
    </source>
</evidence>
<keyword evidence="21" id="KW-0732">Signal</keyword>
<feature type="domain" description="Cytochrome oxidase subunit II transmembrane region profile" evidence="23">
    <location>
        <begin position="27"/>
        <end position="122"/>
    </location>
</feature>
<keyword evidence="8 17" id="KW-0479">Metal-binding</keyword>
<evidence type="ECO:0000256" key="14">
    <source>
        <dbReference type="ARBA" id="ARBA00023136"/>
    </source>
</evidence>
<gene>
    <name evidence="25" type="primary">coxB</name>
    <name evidence="25" type="ORF">KAK03_08085</name>
</gene>
<dbReference type="Gene3D" id="2.60.40.420">
    <property type="entry name" value="Cupredoxins - blue copper proteins"/>
    <property type="match status" value="1"/>
</dbReference>
<dbReference type="GO" id="GO:0042597">
    <property type="term" value="C:periplasmic space"/>
    <property type="evidence" value="ECO:0007669"/>
    <property type="project" value="UniProtKB-SubCell"/>
</dbReference>
<dbReference type="GO" id="GO:0016491">
    <property type="term" value="F:oxidoreductase activity"/>
    <property type="evidence" value="ECO:0007669"/>
    <property type="project" value="InterPro"/>
</dbReference>
<dbReference type="AlphaFoldDB" id="A0A940YCA0"/>
<dbReference type="PROSITE" id="PS50857">
    <property type="entry name" value="COX2_CUA"/>
    <property type="match status" value="1"/>
</dbReference>
<evidence type="ECO:0000313" key="26">
    <source>
        <dbReference type="Proteomes" id="UP000676246"/>
    </source>
</evidence>
<dbReference type="Proteomes" id="UP000676246">
    <property type="component" value="Unassembled WGS sequence"/>
</dbReference>
<dbReference type="PRINTS" id="PR01166">
    <property type="entry name" value="CYCOXIDASEII"/>
</dbReference>
<dbReference type="GO" id="GO:0004129">
    <property type="term" value="F:cytochrome-c oxidase activity"/>
    <property type="evidence" value="ECO:0007669"/>
    <property type="project" value="UniProtKB-EC"/>
</dbReference>
<comment type="similarity">
    <text evidence="3 18">Belongs to the cytochrome c oxidase subunit 2 family.</text>
</comment>
<evidence type="ECO:0000256" key="20">
    <source>
        <dbReference type="SAM" id="Phobius"/>
    </source>
</evidence>
<dbReference type="InterPro" id="IPR002429">
    <property type="entry name" value="CcO_II-like_C"/>
</dbReference>
<dbReference type="PROSITE" id="PS00078">
    <property type="entry name" value="COX2"/>
    <property type="match status" value="1"/>
</dbReference>
<dbReference type="InterPro" id="IPR011759">
    <property type="entry name" value="Cyt_c_oxidase_su2_TM_dom"/>
</dbReference>
<evidence type="ECO:0000256" key="16">
    <source>
        <dbReference type="ARBA" id="ARBA00047816"/>
    </source>
</evidence>
<feature type="domain" description="Cytochrome c" evidence="24">
    <location>
        <begin position="283"/>
        <end position="363"/>
    </location>
</feature>
<dbReference type="Pfam" id="PF13442">
    <property type="entry name" value="Cytochrome_CBB3"/>
    <property type="match status" value="1"/>
</dbReference>
<dbReference type="EC" id="7.1.1.9" evidence="19"/>
<feature type="domain" description="Cytochrome oxidase subunit II copper A binding" evidence="22">
    <location>
        <begin position="123"/>
        <end position="263"/>
    </location>
</feature>
<dbReference type="SUPFAM" id="SSF81464">
    <property type="entry name" value="Cytochrome c oxidase subunit II-like, transmembrane region"/>
    <property type="match status" value="1"/>
</dbReference>
<reference evidence="25 26" key="1">
    <citation type="submission" date="2021-04" db="EMBL/GenBank/DDBJ databases">
        <title>The genome sequence of Ideonella sp. 3Y2.</title>
        <authorList>
            <person name="Liu Y."/>
        </authorList>
    </citation>
    <scope>NUCLEOTIDE SEQUENCE [LARGE SCALE GENOMIC DNA]</scope>
    <source>
        <strain evidence="25 26">3Y2</strain>
    </source>
</reference>
<evidence type="ECO:0000256" key="4">
    <source>
        <dbReference type="ARBA" id="ARBA00022448"/>
    </source>
</evidence>
<dbReference type="InterPro" id="IPR001505">
    <property type="entry name" value="Copper_CuA"/>
</dbReference>
<dbReference type="GO" id="GO:0020037">
    <property type="term" value="F:heme binding"/>
    <property type="evidence" value="ECO:0007669"/>
    <property type="project" value="InterPro"/>
</dbReference>
<keyword evidence="10 18" id="KW-0249">Electron transport</keyword>
<evidence type="ECO:0000256" key="3">
    <source>
        <dbReference type="ARBA" id="ARBA00007866"/>
    </source>
</evidence>
<accession>A0A940YCA0</accession>
<dbReference type="GO" id="GO:0005507">
    <property type="term" value="F:copper ion binding"/>
    <property type="evidence" value="ECO:0007669"/>
    <property type="project" value="InterPro"/>
</dbReference>
<evidence type="ECO:0000256" key="19">
    <source>
        <dbReference type="RuleBase" id="RU004024"/>
    </source>
</evidence>
<comment type="caution">
    <text evidence="25">The sequence shown here is derived from an EMBL/GenBank/DDBJ whole genome shotgun (WGS) entry which is preliminary data.</text>
</comment>
<keyword evidence="7 18" id="KW-0812">Transmembrane</keyword>
<dbReference type="PROSITE" id="PS50999">
    <property type="entry name" value="COX2_TM"/>
    <property type="match status" value="1"/>
</dbReference>
<dbReference type="InterPro" id="IPR036909">
    <property type="entry name" value="Cyt_c-like_dom_sf"/>
</dbReference>
<sequence length="382" mass="41831">MTRGTFKKFVGIEAWLVLALALFAGAANAAWDINLQEPVTSTARRIYELHTFLTWLIFAIFVGVFGVVTYSLIMHTRKRGHKAATFHDNTTIEIVWTVIPAIILVMIAFPATKALVAARDTSQPDITVKATGYQWKWGYEYMTGDAAGVKFISALATPQNQIRENAPKGEHYLLEVDRHLVVPVNKKVRVLTTSADVIHAWSVPAFGVKTDAVPGFVRDTWFKAEKEGIYRGQCSELCGKDHGFMPVVVEVVSEAKYAEWIAEQKKAMAAGAEDPNKTYALDELVARGEKVYAANCAACHQPTGKGLPPVFPALDGSAIVKGPKENHLKIVLNGKPNTAMAAFGAQLSDLDIASVVAYERHAWSNQLNDAIQPAEVKALRAK</sequence>
<keyword evidence="5 17" id="KW-0349">Heme</keyword>
<dbReference type="Gene3D" id="1.10.287.90">
    <property type="match status" value="1"/>
</dbReference>
<evidence type="ECO:0000256" key="10">
    <source>
        <dbReference type="ARBA" id="ARBA00022982"/>
    </source>
</evidence>
<feature type="transmembrane region" description="Helical" evidence="20">
    <location>
        <begin position="53"/>
        <end position="73"/>
    </location>
</feature>
<dbReference type="RefSeq" id="WP_210853200.1">
    <property type="nucleotide sequence ID" value="NZ_JAGQDD010000004.1"/>
</dbReference>
<evidence type="ECO:0000256" key="11">
    <source>
        <dbReference type="ARBA" id="ARBA00022989"/>
    </source>
</evidence>
<comment type="cofactor">
    <cofactor evidence="19">
        <name>Cu cation</name>
        <dbReference type="ChEBI" id="CHEBI:23378"/>
    </cofactor>
    <text evidence="19">Binds a copper A center.</text>
</comment>
<evidence type="ECO:0000256" key="21">
    <source>
        <dbReference type="SAM" id="SignalP"/>
    </source>
</evidence>
<evidence type="ECO:0000256" key="2">
    <source>
        <dbReference type="ARBA" id="ARBA00004418"/>
    </source>
</evidence>
<organism evidence="25 26">
    <name type="scientific">Ideonella alba</name>
    <dbReference type="NCBI Taxonomy" id="2824118"/>
    <lineage>
        <taxon>Bacteria</taxon>
        <taxon>Pseudomonadati</taxon>
        <taxon>Pseudomonadota</taxon>
        <taxon>Betaproteobacteria</taxon>
        <taxon>Burkholderiales</taxon>
        <taxon>Sphaerotilaceae</taxon>
        <taxon>Ideonella</taxon>
    </lineage>
</organism>
<dbReference type="InterPro" id="IPR008972">
    <property type="entry name" value="Cupredoxin"/>
</dbReference>